<keyword evidence="1" id="KW-0812">Transmembrane</keyword>
<dbReference type="RefSeq" id="WP_143105871.1">
    <property type="nucleotide sequence ID" value="NZ_CP067977.1"/>
</dbReference>
<dbReference type="Proteomes" id="UP000595448">
    <property type="component" value="Chromosome"/>
</dbReference>
<dbReference type="EMBL" id="CP067977">
    <property type="protein sequence ID" value="QQQ19810.1"/>
    <property type="molecule type" value="Genomic_DNA"/>
</dbReference>
<evidence type="ECO:0008006" key="4">
    <source>
        <dbReference type="Google" id="ProtNLM"/>
    </source>
</evidence>
<feature type="transmembrane region" description="Helical" evidence="1">
    <location>
        <begin position="84"/>
        <end position="102"/>
    </location>
</feature>
<sequence length="110" mass="12065">MKAALTLSLYCVAGTMLTLLSTFVGERSASAVYPEIMGCESGCAVVATGWPLMFVRDYLGMSVVRTADIMEVWFAADRFDWPPFLINAVFWSLALLAAHAGLRRLQAAQR</sequence>
<accession>A0ABX7BQS4</accession>
<evidence type="ECO:0000313" key="2">
    <source>
        <dbReference type="EMBL" id="QQQ19810.1"/>
    </source>
</evidence>
<keyword evidence="1" id="KW-1133">Transmembrane helix</keyword>
<gene>
    <name evidence="2" type="ORF">JIP62_06915</name>
</gene>
<organism evidence="2 3">
    <name type="scientific">Brevundimonas vitisensis</name>
    <dbReference type="NCBI Taxonomy" id="2800818"/>
    <lineage>
        <taxon>Bacteria</taxon>
        <taxon>Pseudomonadati</taxon>
        <taxon>Pseudomonadota</taxon>
        <taxon>Alphaproteobacteria</taxon>
        <taxon>Caulobacterales</taxon>
        <taxon>Caulobacteraceae</taxon>
        <taxon>Brevundimonas</taxon>
    </lineage>
</organism>
<keyword evidence="3" id="KW-1185">Reference proteome</keyword>
<proteinExistence type="predicted"/>
<keyword evidence="1" id="KW-0472">Membrane</keyword>
<reference evidence="2 3" key="1">
    <citation type="submission" date="2021-01" db="EMBL/GenBank/DDBJ databases">
        <title>Brevundimonas vitis sp. nov., an bacterium isolated from grape (Vitis vinifera).</title>
        <authorList>
            <person name="Jiang L."/>
            <person name="Lee J."/>
        </authorList>
    </citation>
    <scope>NUCLEOTIDE SEQUENCE [LARGE SCALE GENOMIC DNA]</scope>
    <source>
        <strain evidence="2 3">GRTSA-9</strain>
    </source>
</reference>
<name>A0ABX7BQS4_9CAUL</name>
<protein>
    <recommendedName>
        <fullName evidence="4">Disulfide bond formation protein B</fullName>
    </recommendedName>
</protein>
<evidence type="ECO:0000313" key="3">
    <source>
        <dbReference type="Proteomes" id="UP000595448"/>
    </source>
</evidence>
<evidence type="ECO:0000256" key="1">
    <source>
        <dbReference type="SAM" id="Phobius"/>
    </source>
</evidence>